<evidence type="ECO:0000313" key="2">
    <source>
        <dbReference type="RefSeq" id="XP_016974485.1"/>
    </source>
</evidence>
<reference evidence="2" key="1">
    <citation type="submission" date="2025-08" db="UniProtKB">
        <authorList>
            <consortium name="RefSeq"/>
        </authorList>
    </citation>
    <scope>IDENTIFICATION</scope>
</reference>
<feature type="region of interest" description="Disordered" evidence="1">
    <location>
        <begin position="48"/>
        <end position="73"/>
    </location>
</feature>
<dbReference type="AlphaFoldDB" id="A0A6P4E8Y8"/>
<feature type="compositionally biased region" description="Polar residues" evidence="1">
    <location>
        <begin position="48"/>
        <end position="65"/>
    </location>
</feature>
<organism evidence="2">
    <name type="scientific">Drosophila rhopaloa</name>
    <name type="common">Fruit fly</name>
    <dbReference type="NCBI Taxonomy" id="1041015"/>
    <lineage>
        <taxon>Eukaryota</taxon>
        <taxon>Metazoa</taxon>
        <taxon>Ecdysozoa</taxon>
        <taxon>Arthropoda</taxon>
        <taxon>Hexapoda</taxon>
        <taxon>Insecta</taxon>
        <taxon>Pterygota</taxon>
        <taxon>Neoptera</taxon>
        <taxon>Endopterygota</taxon>
        <taxon>Diptera</taxon>
        <taxon>Brachycera</taxon>
        <taxon>Muscomorpha</taxon>
        <taxon>Ephydroidea</taxon>
        <taxon>Drosophilidae</taxon>
        <taxon>Drosophila</taxon>
        <taxon>Sophophora</taxon>
    </lineage>
</organism>
<protein>
    <submittedName>
        <fullName evidence="2">Uncharacterized protein LOC108041173</fullName>
    </submittedName>
</protein>
<gene>
    <name evidence="2" type="primary">LOC108041173</name>
</gene>
<dbReference type="OrthoDB" id="7868825at2759"/>
<evidence type="ECO:0000256" key="1">
    <source>
        <dbReference type="SAM" id="MobiDB-lite"/>
    </source>
</evidence>
<accession>A0A6P4E8Y8</accession>
<sequence length="132" mass="14244">MQQIIIILGCVAFANAFGINLRSLNPLRVFEESPVDTKLCKPMMTPISESDSSQFLPNEQPSRTAISPGDFSTRRLVPLPTLAPTTTSTTTQVNRGIYGTNVPNSAVECEPTPMGIGARLSAPFLKIFSIFG</sequence>
<name>A0A6P4E8Y8_DRORH</name>
<dbReference type="RefSeq" id="XP_016974485.1">
    <property type="nucleotide sequence ID" value="XM_017118996.1"/>
</dbReference>
<proteinExistence type="predicted"/>